<reference evidence="2 3" key="1">
    <citation type="submission" date="2014-12" db="EMBL/GenBank/DDBJ databases">
        <title>Genome sequence of Methanobrevibacter arboriphilicus DH1, DSM1125.</title>
        <authorList>
            <person name="Poehlein A."/>
            <person name="Thauer R.K."/>
            <person name="Seedorf H."/>
            <person name="Daniel R."/>
        </authorList>
    </citation>
    <scope>NUCLEOTIDE SEQUENCE [LARGE SCALE GENOMIC DNA]</scope>
    <source>
        <strain evidence="2 3">DH1</strain>
    </source>
</reference>
<proteinExistence type="predicted"/>
<dbReference type="AlphaFoldDB" id="A0A1V6N194"/>
<feature type="domain" description="SpoVT-AbrB" evidence="1">
    <location>
        <begin position="6"/>
        <end position="53"/>
    </location>
</feature>
<dbReference type="RefSeq" id="WP_080460643.1">
    <property type="nucleotide sequence ID" value="NZ_JXMW01000014.1"/>
</dbReference>
<dbReference type="SMART" id="SM00966">
    <property type="entry name" value="SpoVT_AbrB"/>
    <property type="match status" value="1"/>
</dbReference>
<dbReference type="Proteomes" id="UP000191661">
    <property type="component" value="Unassembled WGS sequence"/>
</dbReference>
<dbReference type="SUPFAM" id="SSF89447">
    <property type="entry name" value="AbrB/MazE/MraZ-like"/>
    <property type="match status" value="1"/>
</dbReference>
<name>A0A1V6N194_METAZ</name>
<sequence>MIKAETNIYDKFQTVIPKKIREKLGLTKDHVIEWIADENGKVELKFRKKLTDDDVKGMISLKEKTNAVKLVDDIYKKGDKKI</sequence>
<dbReference type="Pfam" id="PF04014">
    <property type="entry name" value="MazE_antitoxin"/>
    <property type="match status" value="1"/>
</dbReference>
<organism evidence="2 3">
    <name type="scientific">Methanobrevibacter arboriphilus JCM 13429 = DSM 1125</name>
    <dbReference type="NCBI Taxonomy" id="1300164"/>
    <lineage>
        <taxon>Archaea</taxon>
        <taxon>Methanobacteriati</taxon>
        <taxon>Methanobacteriota</taxon>
        <taxon>Methanomada group</taxon>
        <taxon>Methanobacteria</taxon>
        <taxon>Methanobacteriales</taxon>
        <taxon>Methanobacteriaceae</taxon>
        <taxon>Methanobrevibacter</taxon>
    </lineage>
</organism>
<evidence type="ECO:0000313" key="2">
    <source>
        <dbReference type="EMBL" id="OQD58500.1"/>
    </source>
</evidence>
<dbReference type="OrthoDB" id="67352at2157"/>
<dbReference type="NCBIfam" id="TIGR01439">
    <property type="entry name" value="lp_hng_hel_AbrB"/>
    <property type="match status" value="1"/>
</dbReference>
<comment type="caution">
    <text evidence="2">The sequence shown here is derived from an EMBL/GenBank/DDBJ whole genome shotgun (WGS) entry which is preliminary data.</text>
</comment>
<dbReference type="EMBL" id="JXMW01000014">
    <property type="protein sequence ID" value="OQD58500.1"/>
    <property type="molecule type" value="Genomic_DNA"/>
</dbReference>
<dbReference type="InterPro" id="IPR037914">
    <property type="entry name" value="SpoVT-AbrB_sf"/>
</dbReference>
<evidence type="ECO:0000313" key="3">
    <source>
        <dbReference type="Proteomes" id="UP000191661"/>
    </source>
</evidence>
<dbReference type="GeneID" id="66133982"/>
<dbReference type="InterPro" id="IPR007159">
    <property type="entry name" value="SpoVT-AbrB_dom"/>
</dbReference>
<keyword evidence="3" id="KW-1185">Reference proteome</keyword>
<gene>
    <name evidence="2" type="ORF">MBBAR_14c00310</name>
</gene>
<protein>
    <recommendedName>
        <fullName evidence="1">SpoVT-AbrB domain-containing protein</fullName>
    </recommendedName>
</protein>
<accession>A0A1V6N194</accession>
<evidence type="ECO:0000259" key="1">
    <source>
        <dbReference type="SMART" id="SM00966"/>
    </source>
</evidence>
<dbReference type="Gene3D" id="2.10.260.10">
    <property type="match status" value="1"/>
</dbReference>
<dbReference type="GO" id="GO:0003677">
    <property type="term" value="F:DNA binding"/>
    <property type="evidence" value="ECO:0007669"/>
    <property type="project" value="InterPro"/>
</dbReference>